<name>A0AAV4X324_9ARAC</name>
<sequence>MVSSGSMLKFGQKRLEDVPLHSPMVHGLLMEHPHGVRDKVRRGSLGRGLMTSQLGFVRALSRHFRTEGITSPPLRKGSRNLDGAVARKVTPQKEEHPLGRLDGTLLGSARSDLAFWC</sequence>
<protein>
    <submittedName>
        <fullName evidence="2">Uncharacterized protein</fullName>
    </submittedName>
</protein>
<dbReference type="Proteomes" id="UP001054837">
    <property type="component" value="Unassembled WGS sequence"/>
</dbReference>
<proteinExistence type="predicted"/>
<comment type="caution">
    <text evidence="2">The sequence shown here is derived from an EMBL/GenBank/DDBJ whole genome shotgun (WGS) entry which is preliminary data.</text>
</comment>
<evidence type="ECO:0000313" key="3">
    <source>
        <dbReference type="Proteomes" id="UP001054837"/>
    </source>
</evidence>
<accession>A0AAV4X324</accession>
<dbReference type="EMBL" id="BPLQ01015594">
    <property type="protein sequence ID" value="GIY89231.1"/>
    <property type="molecule type" value="Genomic_DNA"/>
</dbReference>
<reference evidence="2 3" key="1">
    <citation type="submission" date="2021-06" db="EMBL/GenBank/DDBJ databases">
        <title>Caerostris darwini draft genome.</title>
        <authorList>
            <person name="Kono N."/>
            <person name="Arakawa K."/>
        </authorList>
    </citation>
    <scope>NUCLEOTIDE SEQUENCE [LARGE SCALE GENOMIC DNA]</scope>
</reference>
<feature type="region of interest" description="Disordered" evidence="1">
    <location>
        <begin position="68"/>
        <end position="93"/>
    </location>
</feature>
<gene>
    <name evidence="2" type="ORF">CDAR_59101</name>
</gene>
<dbReference type="AlphaFoldDB" id="A0AAV4X324"/>
<evidence type="ECO:0000256" key="1">
    <source>
        <dbReference type="SAM" id="MobiDB-lite"/>
    </source>
</evidence>
<organism evidence="2 3">
    <name type="scientific">Caerostris darwini</name>
    <dbReference type="NCBI Taxonomy" id="1538125"/>
    <lineage>
        <taxon>Eukaryota</taxon>
        <taxon>Metazoa</taxon>
        <taxon>Ecdysozoa</taxon>
        <taxon>Arthropoda</taxon>
        <taxon>Chelicerata</taxon>
        <taxon>Arachnida</taxon>
        <taxon>Araneae</taxon>
        <taxon>Araneomorphae</taxon>
        <taxon>Entelegynae</taxon>
        <taxon>Araneoidea</taxon>
        <taxon>Araneidae</taxon>
        <taxon>Caerostris</taxon>
    </lineage>
</organism>
<evidence type="ECO:0000313" key="2">
    <source>
        <dbReference type="EMBL" id="GIY89231.1"/>
    </source>
</evidence>
<keyword evidence="3" id="KW-1185">Reference proteome</keyword>